<dbReference type="InterPro" id="IPR029069">
    <property type="entry name" value="HotDog_dom_sf"/>
</dbReference>
<name>A0A846YSM4_9NOCA</name>
<gene>
    <name evidence="2" type="ORF">HGA15_30965</name>
</gene>
<protein>
    <submittedName>
        <fullName evidence="2">PaaI family thioesterase</fullName>
    </submittedName>
</protein>
<accession>A0A846YSM4</accession>
<dbReference type="GO" id="GO:0016289">
    <property type="term" value="F:acyl-CoA hydrolase activity"/>
    <property type="evidence" value="ECO:0007669"/>
    <property type="project" value="TreeGrafter"/>
</dbReference>
<dbReference type="RefSeq" id="WP_062980038.1">
    <property type="nucleotide sequence ID" value="NZ_JAAXOT010000023.1"/>
</dbReference>
<reference evidence="2 3" key="1">
    <citation type="submission" date="2020-04" db="EMBL/GenBank/DDBJ databases">
        <title>MicrobeNet Type strains.</title>
        <authorList>
            <person name="Nicholson A.C."/>
        </authorList>
    </citation>
    <scope>NUCLEOTIDE SEQUENCE [LARGE SCALE GENOMIC DNA]</scope>
    <source>
        <strain evidence="2 3">JCM 3332</strain>
    </source>
</reference>
<sequence>MFRVPLAPATGAAVSRVDPLTLAIIADTAVGSAVISRQPGRATGVMAELCIDHVGTPADEATALDIVAETLGSGPDTGTGRATVRDDTGVVVAHVVGVVALDPAGGRVPERAGSRSFDPPDIRLVPLDSDSVRVEIRPDMLNDRGTVHGGVLLGLAQRAQELFQLYRRVGCRPLRMSIDYLRPAPPDRHLVLRSSFERRGRRLWIVRTEILDRGGRTVAIAHGTGVVADPAAKDSLESRG</sequence>
<dbReference type="EMBL" id="JAAXOT010000023">
    <property type="protein sequence ID" value="NKY60484.1"/>
    <property type="molecule type" value="Genomic_DNA"/>
</dbReference>
<dbReference type="InterPro" id="IPR052723">
    <property type="entry name" value="Acyl-CoA_thioesterase_PaaI"/>
</dbReference>
<proteinExistence type="predicted"/>
<evidence type="ECO:0000259" key="1">
    <source>
        <dbReference type="Pfam" id="PF13622"/>
    </source>
</evidence>
<evidence type="ECO:0000313" key="2">
    <source>
        <dbReference type="EMBL" id="NKY60484.1"/>
    </source>
</evidence>
<dbReference type="PANTHER" id="PTHR42856:SF1">
    <property type="entry name" value="ACYL-COENZYME A THIOESTERASE PAAI"/>
    <property type="match status" value="1"/>
</dbReference>
<dbReference type="SUPFAM" id="SSF54637">
    <property type="entry name" value="Thioesterase/thiol ester dehydrase-isomerase"/>
    <property type="match status" value="2"/>
</dbReference>
<dbReference type="Proteomes" id="UP000570678">
    <property type="component" value="Unassembled WGS sequence"/>
</dbReference>
<feature type="domain" description="Acyl-CoA thioesterase-like N-terminal HotDog" evidence="1">
    <location>
        <begin position="142"/>
        <end position="222"/>
    </location>
</feature>
<organism evidence="2 3">
    <name type="scientific">Nocardia flavorosea</name>
    <dbReference type="NCBI Taxonomy" id="53429"/>
    <lineage>
        <taxon>Bacteria</taxon>
        <taxon>Bacillati</taxon>
        <taxon>Actinomycetota</taxon>
        <taxon>Actinomycetes</taxon>
        <taxon>Mycobacteriales</taxon>
        <taxon>Nocardiaceae</taxon>
        <taxon>Nocardia</taxon>
    </lineage>
</organism>
<dbReference type="InterPro" id="IPR049449">
    <property type="entry name" value="TesB_ACOT8-like_N"/>
</dbReference>
<comment type="caution">
    <text evidence="2">The sequence shown here is derived from an EMBL/GenBank/DDBJ whole genome shotgun (WGS) entry which is preliminary data.</text>
</comment>
<dbReference type="AlphaFoldDB" id="A0A846YSM4"/>
<keyword evidence="3" id="KW-1185">Reference proteome</keyword>
<dbReference type="CDD" id="cd03443">
    <property type="entry name" value="PaaI_thioesterase"/>
    <property type="match status" value="1"/>
</dbReference>
<dbReference type="Gene3D" id="3.10.129.10">
    <property type="entry name" value="Hotdog Thioesterase"/>
    <property type="match status" value="2"/>
</dbReference>
<dbReference type="PANTHER" id="PTHR42856">
    <property type="entry name" value="ACYL-COENZYME A THIOESTERASE PAAI"/>
    <property type="match status" value="1"/>
</dbReference>
<dbReference type="Pfam" id="PF13622">
    <property type="entry name" value="4HBT_3"/>
    <property type="match status" value="1"/>
</dbReference>
<evidence type="ECO:0000313" key="3">
    <source>
        <dbReference type="Proteomes" id="UP000570678"/>
    </source>
</evidence>